<dbReference type="PANTHER" id="PTHR37292">
    <property type="entry name" value="VNG6097C"/>
    <property type="match status" value="1"/>
</dbReference>
<evidence type="ECO:0000313" key="3">
    <source>
        <dbReference type="Proteomes" id="UP000281725"/>
    </source>
</evidence>
<accession>A0A3A9IM01</accession>
<gene>
    <name evidence="2" type="ORF">D6R50_16920</name>
</gene>
<evidence type="ECO:0000313" key="2">
    <source>
        <dbReference type="EMBL" id="RKJ87904.1"/>
    </source>
</evidence>
<dbReference type="InterPro" id="IPR004919">
    <property type="entry name" value="GmrSD_N"/>
</dbReference>
<dbReference type="PANTHER" id="PTHR37292:SF2">
    <property type="entry name" value="DUF262 DOMAIN-CONTAINING PROTEIN"/>
    <property type="match status" value="1"/>
</dbReference>
<evidence type="ECO:0000259" key="1">
    <source>
        <dbReference type="Pfam" id="PF03235"/>
    </source>
</evidence>
<protein>
    <submittedName>
        <fullName evidence="2">DUF262 domain-containing protein</fullName>
    </submittedName>
</protein>
<dbReference type="AlphaFoldDB" id="A0A3A9IM01"/>
<feature type="domain" description="GmrSD restriction endonucleases N-terminal" evidence="1">
    <location>
        <begin position="8"/>
        <end position="252"/>
    </location>
</feature>
<proteinExistence type="predicted"/>
<comment type="caution">
    <text evidence="2">The sequence shown here is derived from an EMBL/GenBank/DDBJ whole genome shotgun (WGS) entry which is preliminary data.</text>
</comment>
<dbReference type="RefSeq" id="WP_120415688.1">
    <property type="nucleotide sequence ID" value="NZ_RAWX01000003.1"/>
</dbReference>
<dbReference type="EMBL" id="RAWX01000003">
    <property type="protein sequence ID" value="RKJ87904.1"/>
    <property type="molecule type" value="Genomic_DNA"/>
</dbReference>
<dbReference type="Pfam" id="PF03235">
    <property type="entry name" value="GmrSD_N"/>
    <property type="match status" value="1"/>
</dbReference>
<organism evidence="2 3">
    <name type="scientific">Aeromonas veronii</name>
    <dbReference type="NCBI Taxonomy" id="654"/>
    <lineage>
        <taxon>Bacteria</taxon>
        <taxon>Pseudomonadati</taxon>
        <taxon>Pseudomonadota</taxon>
        <taxon>Gammaproteobacteria</taxon>
        <taxon>Aeromonadales</taxon>
        <taxon>Aeromonadaceae</taxon>
        <taxon>Aeromonas</taxon>
    </lineage>
</organism>
<reference evidence="2 3" key="1">
    <citation type="submission" date="2018-09" db="EMBL/GenBank/DDBJ databases">
        <title>Genome sequencing of Aeromonas veronii MS-17-88.</title>
        <authorList>
            <person name="Tekedar H.C."/>
            <person name="Arick M.A."/>
            <person name="Hsu C.-Y."/>
            <person name="Thrash A."/>
            <person name="Karsi A."/>
            <person name="Lawrence M.L."/>
            <person name="Abdelhamed H."/>
        </authorList>
    </citation>
    <scope>NUCLEOTIDE SEQUENCE [LARGE SCALE GENOMIC DNA]</scope>
    <source>
        <strain evidence="2 3">MS 17-88</strain>
    </source>
</reference>
<dbReference type="Proteomes" id="UP000281725">
    <property type="component" value="Unassembled WGS sequence"/>
</dbReference>
<sequence length="583" mass="67743">MYQAGGTIKDLLTKVEQHDYILPAIQREFVWKPEQICQLFDSLLQGYPFGTFLFWKIKSTHQREYQFYDFMRHYHQRDRVHCEKLELIGEQDRVAVLDGQQRMTALNIGLRGSYSWKTQGKWWSSPDAFIERRLYLNLLVAGEVEGGARYDFRFLSEEEAARQDHEHHWFLVSRIMAIDIDELTDELDDIELDKESRKIARNTLRLLHRTIHLQDKISYYEESEQSLEKVLNIFIRMNSGGTALSYSDLLLSIAVAQWSKLDAREEIHKLVDELNQIGDGFSFSKDLVLKAGLMLCDIGSVGFKVENFSKENMAKLEENWDPIRKALQLAVNLLASFGFNGYNLGADSALLPIAYYLFRRELGDSYLTRSEYAADRQDLRGWLIRSVLKQSGIWGSGLDTLLTTLRSKIKEHGQHGFPLTEINTAMTERGKSLRFEEEELQTLVELDYGNRRTFALLSLLFPGHDFSRHFHVDHIFPKGRFTRAQLKKAGISDEGQIDEWCQMANCLPNLQLLEGSLNNEKREKLPHEWYAMMWPDPAARANHLQLQAINTLPESLLGFAEFYQERRETLLGRLRHVLQTPQV</sequence>
<name>A0A3A9IM01_AERVE</name>